<dbReference type="PROSITE" id="PS00737">
    <property type="entry name" value="THIOLASE_2"/>
    <property type="match status" value="1"/>
</dbReference>
<evidence type="ECO:0000313" key="10">
    <source>
        <dbReference type="EMBL" id="HIZ71492.1"/>
    </source>
</evidence>
<dbReference type="NCBIfam" id="TIGR01930">
    <property type="entry name" value="AcCoA-C-Actrans"/>
    <property type="match status" value="1"/>
</dbReference>
<evidence type="ECO:0000256" key="7">
    <source>
        <dbReference type="RuleBase" id="RU003557"/>
    </source>
</evidence>
<dbReference type="PROSITE" id="PS00099">
    <property type="entry name" value="THIOLASE_3"/>
    <property type="match status" value="1"/>
</dbReference>
<accession>A0A9D2G307</accession>
<dbReference type="PANTHER" id="PTHR18919">
    <property type="entry name" value="ACETYL-COA C-ACYLTRANSFERASE"/>
    <property type="match status" value="1"/>
</dbReference>
<name>A0A9D2G307_9LACT</name>
<reference evidence="10" key="2">
    <citation type="submission" date="2021-04" db="EMBL/GenBank/DDBJ databases">
        <authorList>
            <person name="Gilroy R."/>
        </authorList>
    </citation>
    <scope>NUCLEOTIDE SEQUENCE</scope>
    <source>
        <strain evidence="10">CHK169-4300</strain>
    </source>
</reference>
<gene>
    <name evidence="10" type="ORF">H9808_07005</name>
</gene>
<keyword evidence="4 7" id="KW-0012">Acyltransferase</keyword>
<evidence type="ECO:0000256" key="1">
    <source>
        <dbReference type="ARBA" id="ARBA00010982"/>
    </source>
</evidence>
<reference evidence="10" key="1">
    <citation type="journal article" date="2021" name="PeerJ">
        <title>Extensive microbial diversity within the chicken gut microbiome revealed by metagenomics and culture.</title>
        <authorList>
            <person name="Gilroy R."/>
            <person name="Ravi A."/>
            <person name="Getino M."/>
            <person name="Pursley I."/>
            <person name="Horton D.L."/>
            <person name="Alikhan N.F."/>
            <person name="Baker D."/>
            <person name="Gharbi K."/>
            <person name="Hall N."/>
            <person name="Watson M."/>
            <person name="Adriaenssens E.M."/>
            <person name="Foster-Nyarko E."/>
            <person name="Jarju S."/>
            <person name="Secka A."/>
            <person name="Antonio M."/>
            <person name="Oren A."/>
            <person name="Chaudhuri R.R."/>
            <person name="La Ragione R."/>
            <person name="Hildebrand F."/>
            <person name="Pallen M.J."/>
        </authorList>
    </citation>
    <scope>NUCLEOTIDE SEQUENCE</scope>
    <source>
        <strain evidence="10">CHK169-4300</strain>
    </source>
</reference>
<dbReference type="FunFam" id="3.40.47.10:FF:000010">
    <property type="entry name" value="Acetyl-CoA acetyltransferase (Thiolase)"/>
    <property type="match status" value="1"/>
</dbReference>
<feature type="active site" description="Proton acceptor" evidence="6">
    <location>
        <position position="350"/>
    </location>
</feature>
<dbReference type="InterPro" id="IPR020616">
    <property type="entry name" value="Thiolase_N"/>
</dbReference>
<evidence type="ECO:0000256" key="6">
    <source>
        <dbReference type="PIRSR" id="PIRSR000429-1"/>
    </source>
</evidence>
<dbReference type="InterPro" id="IPR020613">
    <property type="entry name" value="Thiolase_CS"/>
</dbReference>
<organism evidence="10 11">
    <name type="scientific">Candidatus Atopostipes pullistercoris</name>
    <dbReference type="NCBI Taxonomy" id="2838467"/>
    <lineage>
        <taxon>Bacteria</taxon>
        <taxon>Bacillati</taxon>
        <taxon>Bacillota</taxon>
        <taxon>Bacilli</taxon>
        <taxon>Lactobacillales</taxon>
        <taxon>Carnobacteriaceae</taxon>
        <taxon>Atopostipes</taxon>
    </lineage>
</organism>
<dbReference type="InterPro" id="IPR020610">
    <property type="entry name" value="Thiolase_AS"/>
</dbReference>
<dbReference type="Proteomes" id="UP000824106">
    <property type="component" value="Unassembled WGS sequence"/>
</dbReference>
<dbReference type="PROSITE" id="PS00098">
    <property type="entry name" value="THIOLASE_1"/>
    <property type="match status" value="1"/>
</dbReference>
<dbReference type="InterPro" id="IPR016039">
    <property type="entry name" value="Thiolase-like"/>
</dbReference>
<dbReference type="InterPro" id="IPR020615">
    <property type="entry name" value="Thiolase_acyl_enz_int_AS"/>
</dbReference>
<evidence type="ECO:0000256" key="5">
    <source>
        <dbReference type="ARBA" id="ARBA00030755"/>
    </source>
</evidence>
<evidence type="ECO:0000256" key="4">
    <source>
        <dbReference type="ARBA" id="ARBA00023315"/>
    </source>
</evidence>
<dbReference type="Gene3D" id="3.40.47.10">
    <property type="match status" value="2"/>
</dbReference>
<dbReference type="Pfam" id="PF00108">
    <property type="entry name" value="Thiolase_N"/>
    <property type="match status" value="1"/>
</dbReference>
<dbReference type="PANTHER" id="PTHR18919:SF107">
    <property type="entry name" value="ACETYL-COA ACETYLTRANSFERASE, CYTOSOLIC"/>
    <property type="match status" value="1"/>
</dbReference>
<dbReference type="PIRSF" id="PIRSF000429">
    <property type="entry name" value="Ac-CoA_Ac_transf"/>
    <property type="match status" value="1"/>
</dbReference>
<dbReference type="SUPFAM" id="SSF53901">
    <property type="entry name" value="Thiolase-like"/>
    <property type="match status" value="2"/>
</dbReference>
<feature type="active site" description="Acyl-thioester intermediate" evidence="6">
    <location>
        <position position="88"/>
    </location>
</feature>
<sequence>MKEVVIVSALRSAMGTFGGSFKDVSAVDLGAKVLKESYERLNLDPTEFDEVILGNVLSAGLGQNVARQVAMNAGIPKEVPAFTINQVCGSGIKSLMLGVQSIVSGDNEAVVVGGTENMSQAPYVLKNQRWGARMGNTEVIDTMINDGLSDAFYDYHMGVTAENIAEKFDISRKEQDEFALQSQHRTEQAIKAGKFKDEIVPISVPQRKGDPITVDQDEGPRFGQTIEALERLRPAFLKENGSVTAGNASTLNDAAAILILMSKEKAEALNLEPLATVVSSASAGVDPQIMGTGPIPATKKALEKANLTIDDLDLIESNEAFASEAICVNKELGFNPEIVNVNGGAIALGHPIGASGARIIITLIHEMKRRDAKTGLATLCIGGGQGDALVIKR</sequence>
<feature type="domain" description="Thiolase N-terminal" evidence="8">
    <location>
        <begin position="4"/>
        <end position="264"/>
    </location>
</feature>
<comment type="caution">
    <text evidence="10">The sequence shown here is derived from an EMBL/GenBank/DDBJ whole genome shotgun (WGS) entry which is preliminary data.</text>
</comment>
<feature type="domain" description="Thiolase C-terminal" evidence="9">
    <location>
        <begin position="272"/>
        <end position="393"/>
    </location>
</feature>
<evidence type="ECO:0000259" key="8">
    <source>
        <dbReference type="Pfam" id="PF00108"/>
    </source>
</evidence>
<dbReference type="GO" id="GO:0003985">
    <property type="term" value="F:acetyl-CoA C-acetyltransferase activity"/>
    <property type="evidence" value="ECO:0007669"/>
    <property type="project" value="UniProtKB-EC"/>
</dbReference>
<dbReference type="InterPro" id="IPR002155">
    <property type="entry name" value="Thiolase"/>
</dbReference>
<dbReference type="AlphaFoldDB" id="A0A9D2G307"/>
<proteinExistence type="inferred from homology"/>
<dbReference type="Pfam" id="PF02803">
    <property type="entry name" value="Thiolase_C"/>
    <property type="match status" value="1"/>
</dbReference>
<protein>
    <recommendedName>
        <fullName evidence="2">acetyl-CoA C-acetyltransferase</fullName>
        <ecNumber evidence="2">2.3.1.9</ecNumber>
    </recommendedName>
    <alternativeName>
        <fullName evidence="5">Acetoacetyl-CoA thiolase</fullName>
    </alternativeName>
</protein>
<evidence type="ECO:0000256" key="2">
    <source>
        <dbReference type="ARBA" id="ARBA00012705"/>
    </source>
</evidence>
<dbReference type="EMBL" id="DXAZ01000114">
    <property type="protein sequence ID" value="HIZ71492.1"/>
    <property type="molecule type" value="Genomic_DNA"/>
</dbReference>
<comment type="similarity">
    <text evidence="1 7">Belongs to the thiolase-like superfamily. Thiolase family.</text>
</comment>
<keyword evidence="3 7" id="KW-0808">Transferase</keyword>
<dbReference type="CDD" id="cd00751">
    <property type="entry name" value="thiolase"/>
    <property type="match status" value="1"/>
</dbReference>
<dbReference type="InterPro" id="IPR020617">
    <property type="entry name" value="Thiolase_C"/>
</dbReference>
<evidence type="ECO:0000256" key="3">
    <source>
        <dbReference type="ARBA" id="ARBA00022679"/>
    </source>
</evidence>
<dbReference type="EC" id="2.3.1.9" evidence="2"/>
<feature type="active site" description="Proton acceptor" evidence="6">
    <location>
        <position position="380"/>
    </location>
</feature>
<evidence type="ECO:0000259" key="9">
    <source>
        <dbReference type="Pfam" id="PF02803"/>
    </source>
</evidence>
<evidence type="ECO:0000313" key="11">
    <source>
        <dbReference type="Proteomes" id="UP000824106"/>
    </source>
</evidence>